<dbReference type="GO" id="GO:0016853">
    <property type="term" value="F:isomerase activity"/>
    <property type="evidence" value="ECO:0007669"/>
    <property type="project" value="UniProtKB-KW"/>
</dbReference>
<dbReference type="Gene3D" id="1.10.12.10">
    <property type="entry name" value="Lyase 2-enoyl-coa Hydratase, Chain A, domain 2"/>
    <property type="match status" value="1"/>
</dbReference>
<dbReference type="RefSeq" id="WP_108892471.1">
    <property type="nucleotide sequence ID" value="NZ_ONZF01000001.1"/>
</dbReference>
<sequence>MTARIETDHHALIVWNENTNRRNALTPAFYDAIQEGCARAEGEAGIGAVIIAGAGGYFSAGGDLNALKTRAELPKRERAEKIERLHDAIRAVRHCPVPVIAAVEGGAAGAGWSIAAACDMIVAARGVEFRAAYVRAGLVPDGGLTATLAATLPPATVLPLLLSGEPITSDRLHALGAVSELCETGEAVARAAVLANAFAHGPREAQTRIKRLAHAAYEGTLAAQLDAERDAMARAQGGPEAAEGIDAFLSKRKPDYERFRK</sequence>
<evidence type="ECO:0000313" key="2">
    <source>
        <dbReference type="EMBL" id="SPJ22608.1"/>
    </source>
</evidence>
<dbReference type="InterPro" id="IPR014748">
    <property type="entry name" value="Enoyl-CoA_hydra_C"/>
</dbReference>
<dbReference type="CDD" id="cd06558">
    <property type="entry name" value="crotonase-like"/>
    <property type="match status" value="1"/>
</dbReference>
<dbReference type="PANTHER" id="PTHR43459">
    <property type="entry name" value="ENOYL-COA HYDRATASE"/>
    <property type="match status" value="1"/>
</dbReference>
<evidence type="ECO:0000313" key="3">
    <source>
        <dbReference type="Proteomes" id="UP000244912"/>
    </source>
</evidence>
<keyword evidence="2" id="KW-0413">Isomerase</keyword>
<dbReference type="Gene3D" id="3.90.226.10">
    <property type="entry name" value="2-enoyl-CoA Hydratase, Chain A, domain 1"/>
    <property type="match status" value="1"/>
</dbReference>
<protein>
    <submittedName>
        <fullName evidence="2">1,2-epoxyphenylacetyl-CoA isomerase</fullName>
        <ecNumber evidence="2">5.3.3.18</ecNumber>
    </submittedName>
</protein>
<organism evidence="2 3">
    <name type="scientific">Palleronia abyssalis</name>
    <dbReference type="NCBI Taxonomy" id="1501240"/>
    <lineage>
        <taxon>Bacteria</taxon>
        <taxon>Pseudomonadati</taxon>
        <taxon>Pseudomonadota</taxon>
        <taxon>Alphaproteobacteria</taxon>
        <taxon>Rhodobacterales</taxon>
        <taxon>Roseobacteraceae</taxon>
        <taxon>Palleronia</taxon>
    </lineage>
</organism>
<dbReference type="PANTHER" id="PTHR43459:SF1">
    <property type="entry name" value="EG:BACN32G11.4 PROTEIN"/>
    <property type="match status" value="1"/>
</dbReference>
<dbReference type="Pfam" id="PF00378">
    <property type="entry name" value="ECH_1"/>
    <property type="match status" value="1"/>
</dbReference>
<name>A0A2R8BR60_9RHOB</name>
<dbReference type="OrthoDB" id="9781757at2"/>
<proteinExistence type="inferred from homology"/>
<dbReference type="NCBIfam" id="NF046063">
    <property type="entry name" value="oxepin_alt"/>
    <property type="match status" value="1"/>
</dbReference>
<comment type="similarity">
    <text evidence="1">Belongs to the enoyl-CoA hydratase/isomerase family.</text>
</comment>
<dbReference type="AlphaFoldDB" id="A0A2R8BR60"/>
<dbReference type="EMBL" id="ONZF01000001">
    <property type="protein sequence ID" value="SPJ22608.1"/>
    <property type="molecule type" value="Genomic_DNA"/>
</dbReference>
<gene>
    <name evidence="2" type="primary">paaG_2</name>
    <name evidence="2" type="ORF">PAA8504_00403</name>
</gene>
<dbReference type="InterPro" id="IPR001753">
    <property type="entry name" value="Enoyl-CoA_hydra/iso"/>
</dbReference>
<dbReference type="NCBIfam" id="NF005700">
    <property type="entry name" value="PRK07511.1"/>
    <property type="match status" value="1"/>
</dbReference>
<dbReference type="EC" id="5.3.3.18" evidence="2"/>
<reference evidence="2 3" key="1">
    <citation type="submission" date="2018-03" db="EMBL/GenBank/DDBJ databases">
        <authorList>
            <person name="Keele B.F."/>
        </authorList>
    </citation>
    <scope>NUCLEOTIDE SEQUENCE [LARGE SCALE GENOMIC DNA]</scope>
    <source>
        <strain evidence="2 3">CECT 8504</strain>
    </source>
</reference>
<keyword evidence="3" id="KW-1185">Reference proteome</keyword>
<accession>A0A2R8BR60</accession>
<dbReference type="InterPro" id="IPR029045">
    <property type="entry name" value="ClpP/crotonase-like_dom_sf"/>
</dbReference>
<evidence type="ECO:0000256" key="1">
    <source>
        <dbReference type="ARBA" id="ARBA00005254"/>
    </source>
</evidence>
<dbReference type="SUPFAM" id="SSF52096">
    <property type="entry name" value="ClpP/crotonase"/>
    <property type="match status" value="1"/>
</dbReference>
<dbReference type="Proteomes" id="UP000244912">
    <property type="component" value="Unassembled WGS sequence"/>
</dbReference>